<dbReference type="SUPFAM" id="SSF54373">
    <property type="entry name" value="FAD-linked reductases, C-terminal domain"/>
    <property type="match status" value="1"/>
</dbReference>
<dbReference type="NCBIfam" id="NF005720">
    <property type="entry name" value="PRK07538.1"/>
    <property type="match status" value="1"/>
</dbReference>
<evidence type="ECO:0000313" key="5">
    <source>
        <dbReference type="Proteomes" id="UP000192708"/>
    </source>
</evidence>
<dbReference type="STRING" id="1938817.SAMN06296008_103100"/>
<dbReference type="PRINTS" id="PR00420">
    <property type="entry name" value="RNGMNOXGNASE"/>
</dbReference>
<dbReference type="Gene3D" id="3.30.9.30">
    <property type="match status" value="1"/>
</dbReference>
<feature type="domain" description="FAD-binding" evidence="3">
    <location>
        <begin position="293"/>
        <end position="351"/>
    </location>
</feature>
<dbReference type="AlphaFoldDB" id="A0A1W1YJY3"/>
<dbReference type="PANTHER" id="PTHR13789">
    <property type="entry name" value="MONOOXYGENASE"/>
    <property type="match status" value="1"/>
</dbReference>
<protein>
    <submittedName>
        <fullName evidence="4">2-polyprenyl-6-methoxyphenol hydroxylase</fullName>
    </submittedName>
</protein>
<sequence length="411" mass="45978">MHLIIVGGGIGGLTMALAAHHYGITCDVYESVPEIKPVGVGINILPHASRFLCETLGLEEKLSKLAVLTKEAIFFNRFGQKIYAEPSGRFAGYDWPQFSIHRGDLQMTLLASFLEKIGAEHLHLGLECTRVDEVTGKAFFKKAKSTDVTEIEVQGDAVIACDGVHSVIRKQLHPTEGKPLYSGVNMWRGVTRGKPFLSEGSMVRAGWLTQGKMVIYPIRNNIDSEGNQLINWVAELETPNHLERDWNKQGRVEDFIGAFEDWRFDWLDVPAMIRAADSILEFPMIDQDPLPFWTRGRVTLLGDAAHPMYPRGSNGAGQSILDAQSLAKFLSSESDIEKALQLYEDVRLEATGNVVKMNRTNPPDAILREVWERTNDQPFKNIEDVISHEELEAITQRYKNVAGYDKKTVAA</sequence>
<keyword evidence="5" id="KW-1185">Reference proteome</keyword>
<dbReference type="Gene3D" id="3.50.50.60">
    <property type="entry name" value="FAD/NAD(P)-binding domain"/>
    <property type="match status" value="1"/>
</dbReference>
<dbReference type="EMBL" id="FWXJ01000003">
    <property type="protein sequence ID" value="SMC36101.1"/>
    <property type="molecule type" value="Genomic_DNA"/>
</dbReference>
<dbReference type="GO" id="GO:0004497">
    <property type="term" value="F:monooxygenase activity"/>
    <property type="evidence" value="ECO:0007669"/>
    <property type="project" value="UniProtKB-KW"/>
</dbReference>
<dbReference type="OrthoDB" id="5487740at2"/>
<dbReference type="InterPro" id="IPR050493">
    <property type="entry name" value="FAD-dep_Monooxygenase_BioMet"/>
</dbReference>
<keyword evidence="1" id="KW-0560">Oxidoreductase</keyword>
<organism evidence="4 5">
    <name type="scientific">Polynucleobacter kasalickyi</name>
    <dbReference type="NCBI Taxonomy" id="1938817"/>
    <lineage>
        <taxon>Bacteria</taxon>
        <taxon>Pseudomonadati</taxon>
        <taxon>Pseudomonadota</taxon>
        <taxon>Betaproteobacteria</taxon>
        <taxon>Burkholderiales</taxon>
        <taxon>Burkholderiaceae</taxon>
        <taxon>Polynucleobacter</taxon>
    </lineage>
</organism>
<dbReference type="RefSeq" id="WP_084282823.1">
    <property type="nucleotide sequence ID" value="NZ_FWXJ01000003.1"/>
</dbReference>
<dbReference type="SUPFAM" id="SSF51905">
    <property type="entry name" value="FAD/NAD(P)-binding domain"/>
    <property type="match status" value="1"/>
</dbReference>
<evidence type="ECO:0000313" key="4">
    <source>
        <dbReference type="EMBL" id="SMC36101.1"/>
    </source>
</evidence>
<dbReference type="InterPro" id="IPR036188">
    <property type="entry name" value="FAD/NAD-bd_sf"/>
</dbReference>
<evidence type="ECO:0000256" key="2">
    <source>
        <dbReference type="ARBA" id="ARBA00023033"/>
    </source>
</evidence>
<evidence type="ECO:0000256" key="1">
    <source>
        <dbReference type="ARBA" id="ARBA00023002"/>
    </source>
</evidence>
<feature type="domain" description="FAD-binding" evidence="3">
    <location>
        <begin position="4"/>
        <end position="173"/>
    </location>
</feature>
<evidence type="ECO:0000259" key="3">
    <source>
        <dbReference type="Pfam" id="PF01494"/>
    </source>
</evidence>
<name>A0A1W1YJY3_9BURK</name>
<reference evidence="4 5" key="1">
    <citation type="submission" date="2017-04" db="EMBL/GenBank/DDBJ databases">
        <authorList>
            <person name="Afonso C.L."/>
            <person name="Miller P.J."/>
            <person name="Scott M.A."/>
            <person name="Spackman E."/>
            <person name="Goraichik I."/>
            <person name="Dimitrov K.M."/>
            <person name="Suarez D.L."/>
            <person name="Swayne D.E."/>
        </authorList>
    </citation>
    <scope>NUCLEOTIDE SEQUENCE [LARGE SCALE GENOMIC DNA]</scope>
    <source>
        <strain evidence="4 5">VK13</strain>
    </source>
</reference>
<gene>
    <name evidence="4" type="ORF">SAMN06296008_103100</name>
</gene>
<keyword evidence="2" id="KW-0503">Monooxygenase</keyword>
<accession>A0A1W1YJY3</accession>
<dbReference type="PANTHER" id="PTHR13789:SF268">
    <property type="entry name" value="5-METHYLPHENAZINE-1-CARBOXYLATE 1-MONOOXYGENASE"/>
    <property type="match status" value="1"/>
</dbReference>
<proteinExistence type="predicted"/>
<dbReference type="GO" id="GO:0071949">
    <property type="term" value="F:FAD binding"/>
    <property type="evidence" value="ECO:0007669"/>
    <property type="project" value="InterPro"/>
</dbReference>
<dbReference type="Proteomes" id="UP000192708">
    <property type="component" value="Unassembled WGS sequence"/>
</dbReference>
<dbReference type="InterPro" id="IPR002938">
    <property type="entry name" value="FAD-bd"/>
</dbReference>
<dbReference type="Pfam" id="PF01494">
    <property type="entry name" value="FAD_binding_3"/>
    <property type="match status" value="2"/>
</dbReference>